<dbReference type="EMBL" id="CABM01000049">
    <property type="protein sequence ID" value="CBH98173.1"/>
    <property type="molecule type" value="Genomic_DNA"/>
</dbReference>
<dbReference type="EMBL" id="CABM01000041">
    <property type="protein sequence ID" value="CBH97103.1"/>
    <property type="molecule type" value="Genomic_DNA"/>
</dbReference>
<comment type="caution">
    <text evidence="1">The sequence shown here is derived from an EMBL/GenBank/DDBJ whole genome shotgun (WGS) entry which is preliminary data.</text>
</comment>
<gene>
    <name evidence="1" type="ORF">CARN2_1713</name>
    <name evidence="2" type="ORF">CARN2_3649</name>
</gene>
<sequence>MGRLKDGTLNAKITLEWALTRGGDPVLKDALDRLLAKEREKGRQEAKGEPLDHPEPAVAKWLLDVTSQLSFRKTMEVYKFARSLLNPDQPATPVKVERQTRGVVIQIDRWRQQQH</sequence>
<protein>
    <submittedName>
        <fullName evidence="1">Uncharacterized protein</fullName>
    </submittedName>
</protein>
<accession>E6PQ99</accession>
<evidence type="ECO:0000313" key="1">
    <source>
        <dbReference type="EMBL" id="CBH97103.1"/>
    </source>
</evidence>
<organism evidence="1">
    <name type="scientific">mine drainage metagenome</name>
    <dbReference type="NCBI Taxonomy" id="410659"/>
    <lineage>
        <taxon>unclassified sequences</taxon>
        <taxon>metagenomes</taxon>
        <taxon>ecological metagenomes</taxon>
    </lineage>
</organism>
<reference evidence="1" key="1">
    <citation type="submission" date="2009-10" db="EMBL/GenBank/DDBJ databases">
        <title>Diversity of trophic interactions inside an arsenic-rich microbial ecosystem.</title>
        <authorList>
            <person name="Bertin P.N."/>
            <person name="Heinrich-Salmeron A."/>
            <person name="Pelletier E."/>
            <person name="Goulhen-Chollet F."/>
            <person name="Arsene-Ploetze F."/>
            <person name="Gallien S."/>
            <person name="Calteau A."/>
            <person name="Vallenet D."/>
            <person name="Casiot C."/>
            <person name="Chane-Woon-Ming B."/>
            <person name="Giloteaux L."/>
            <person name="Barakat M."/>
            <person name="Bonnefoy V."/>
            <person name="Bruneel O."/>
            <person name="Chandler M."/>
            <person name="Cleiss J."/>
            <person name="Duran R."/>
            <person name="Elbaz-Poulichet F."/>
            <person name="Fonknechten N."/>
            <person name="Lauga B."/>
            <person name="Mornico D."/>
            <person name="Ortet P."/>
            <person name="Schaeffer C."/>
            <person name="Siguier P."/>
            <person name="Alexander Thil Smith A."/>
            <person name="Van Dorsselaer A."/>
            <person name="Weissenbach J."/>
            <person name="Medigue C."/>
            <person name="Le Paslier D."/>
        </authorList>
    </citation>
    <scope>NUCLEOTIDE SEQUENCE</scope>
</reference>
<evidence type="ECO:0000313" key="2">
    <source>
        <dbReference type="EMBL" id="CBH98173.1"/>
    </source>
</evidence>
<name>E6PQ99_9ZZZZ</name>
<proteinExistence type="predicted"/>
<dbReference type="AlphaFoldDB" id="E6PQ99"/>